<evidence type="ECO:0000313" key="9">
    <source>
        <dbReference type="Proteomes" id="UP000644749"/>
    </source>
</evidence>
<dbReference type="Pfam" id="PF04138">
    <property type="entry name" value="GtrA_DPMS_TM"/>
    <property type="match status" value="1"/>
</dbReference>
<evidence type="ECO:0000259" key="7">
    <source>
        <dbReference type="Pfam" id="PF04138"/>
    </source>
</evidence>
<feature type="transmembrane region" description="Helical" evidence="6">
    <location>
        <begin position="105"/>
        <end position="122"/>
    </location>
</feature>
<evidence type="ECO:0000256" key="4">
    <source>
        <dbReference type="ARBA" id="ARBA00022989"/>
    </source>
</evidence>
<keyword evidence="5 6" id="KW-0472">Membrane</keyword>
<dbReference type="RefSeq" id="WP_191309913.1">
    <property type="nucleotide sequence ID" value="NZ_BNCL01000006.1"/>
</dbReference>
<dbReference type="PANTHER" id="PTHR38459:SF1">
    <property type="entry name" value="PROPHAGE BACTOPRENOL-LINKED GLUCOSE TRANSLOCASE HOMOLOG"/>
    <property type="match status" value="1"/>
</dbReference>
<evidence type="ECO:0000256" key="3">
    <source>
        <dbReference type="ARBA" id="ARBA00022692"/>
    </source>
</evidence>
<evidence type="ECO:0000256" key="6">
    <source>
        <dbReference type="SAM" id="Phobius"/>
    </source>
</evidence>
<reference evidence="8 9" key="1">
    <citation type="submission" date="2021-01" db="EMBL/GenBank/DDBJ databases">
        <title>011410 draft genome.</title>
        <authorList>
            <person name="Lang L."/>
        </authorList>
    </citation>
    <scope>NUCLEOTIDE SEQUENCE [LARGE SCALE GENOMIC DNA]</scope>
    <source>
        <strain evidence="8 9">KCTC 42845</strain>
    </source>
</reference>
<dbReference type="PANTHER" id="PTHR38459">
    <property type="entry name" value="PROPHAGE BACTOPRENOL-LINKED GLUCOSE TRANSLOCASE HOMOLOG"/>
    <property type="match status" value="1"/>
</dbReference>
<feature type="transmembrane region" description="Helical" evidence="6">
    <location>
        <begin position="44"/>
        <end position="63"/>
    </location>
</feature>
<keyword evidence="3 6" id="KW-0812">Transmembrane</keyword>
<comment type="caution">
    <text evidence="8">The sequence shown here is derived from an EMBL/GenBank/DDBJ whole genome shotgun (WGS) entry which is preliminary data.</text>
</comment>
<keyword evidence="9" id="KW-1185">Reference proteome</keyword>
<organism evidence="8 9">
    <name type="scientific">Paracoccus aerius</name>
    <dbReference type="NCBI Taxonomy" id="1915382"/>
    <lineage>
        <taxon>Bacteria</taxon>
        <taxon>Pseudomonadati</taxon>
        <taxon>Pseudomonadota</taxon>
        <taxon>Alphaproteobacteria</taxon>
        <taxon>Rhodobacterales</taxon>
        <taxon>Paracoccaceae</taxon>
        <taxon>Paracoccus</taxon>
    </lineage>
</organism>
<evidence type="ECO:0000256" key="2">
    <source>
        <dbReference type="ARBA" id="ARBA00009399"/>
    </source>
</evidence>
<dbReference type="EMBL" id="JAESHT010000009">
    <property type="protein sequence ID" value="MBL3674245.1"/>
    <property type="molecule type" value="Genomic_DNA"/>
</dbReference>
<name>A0ABS1S7L5_9RHOB</name>
<protein>
    <submittedName>
        <fullName evidence="8">GtrA family protein</fullName>
    </submittedName>
</protein>
<evidence type="ECO:0000256" key="1">
    <source>
        <dbReference type="ARBA" id="ARBA00004141"/>
    </source>
</evidence>
<feature type="transmembrane region" description="Helical" evidence="6">
    <location>
        <begin position="12"/>
        <end position="32"/>
    </location>
</feature>
<sequence length="133" mass="14723">MKAGNSFIEVTRFGIVGLAATAMHYLVLTVLVELVRIPPTPANGLAFLCALGITYLGQSLWVFRKRSQHGVSQILRFIVSLAVGLLSNMAIMAISVHAFKLDYQTGFLLALILVPMLSFMINRSWVFREPQRG</sequence>
<proteinExistence type="inferred from homology"/>
<comment type="similarity">
    <text evidence="2">Belongs to the GtrA family.</text>
</comment>
<evidence type="ECO:0000256" key="5">
    <source>
        <dbReference type="ARBA" id="ARBA00023136"/>
    </source>
</evidence>
<evidence type="ECO:0000313" key="8">
    <source>
        <dbReference type="EMBL" id="MBL3674245.1"/>
    </source>
</evidence>
<dbReference type="InterPro" id="IPR051401">
    <property type="entry name" value="GtrA_CellWall_Glycosyl"/>
</dbReference>
<feature type="transmembrane region" description="Helical" evidence="6">
    <location>
        <begin position="75"/>
        <end position="99"/>
    </location>
</feature>
<feature type="domain" description="GtrA/DPMS transmembrane" evidence="7">
    <location>
        <begin position="12"/>
        <end position="127"/>
    </location>
</feature>
<keyword evidence="4 6" id="KW-1133">Transmembrane helix</keyword>
<gene>
    <name evidence="8" type="ORF">JL111_12180</name>
</gene>
<accession>A0ABS1S7L5</accession>
<comment type="subcellular location">
    <subcellularLocation>
        <location evidence="1">Membrane</location>
        <topology evidence="1">Multi-pass membrane protein</topology>
    </subcellularLocation>
</comment>
<dbReference type="Proteomes" id="UP000644749">
    <property type="component" value="Unassembled WGS sequence"/>
</dbReference>
<dbReference type="InterPro" id="IPR007267">
    <property type="entry name" value="GtrA_DPMS_TM"/>
</dbReference>